<organism evidence="4 5">
    <name type="scientific">Chlorella ohadii</name>
    <dbReference type="NCBI Taxonomy" id="2649997"/>
    <lineage>
        <taxon>Eukaryota</taxon>
        <taxon>Viridiplantae</taxon>
        <taxon>Chlorophyta</taxon>
        <taxon>core chlorophytes</taxon>
        <taxon>Trebouxiophyceae</taxon>
        <taxon>Chlorellales</taxon>
        <taxon>Chlorellaceae</taxon>
        <taxon>Chlorella clade</taxon>
        <taxon>Chlorella</taxon>
    </lineage>
</organism>
<protein>
    <recommendedName>
        <fullName evidence="3">Autophagy-related protein 13 N-terminal domain-containing protein</fullName>
    </recommendedName>
</protein>
<keyword evidence="5" id="KW-1185">Reference proteome</keyword>
<evidence type="ECO:0000313" key="4">
    <source>
        <dbReference type="EMBL" id="KAI7836686.1"/>
    </source>
</evidence>
<evidence type="ECO:0000256" key="1">
    <source>
        <dbReference type="ARBA" id="ARBA00023006"/>
    </source>
</evidence>
<gene>
    <name evidence="4" type="ORF">COHA_009462</name>
</gene>
<feature type="domain" description="Autophagy-related protein 13 N-terminal" evidence="3">
    <location>
        <begin position="60"/>
        <end position="164"/>
    </location>
</feature>
<comment type="caution">
    <text evidence="4">The sequence shown here is derived from an EMBL/GenBank/DDBJ whole genome shotgun (WGS) entry which is preliminary data.</text>
</comment>
<dbReference type="Pfam" id="PF10033">
    <property type="entry name" value="ATG13"/>
    <property type="match status" value="1"/>
</dbReference>
<accession>A0AAD5DIA2</accession>
<feature type="compositionally biased region" description="Low complexity" evidence="2">
    <location>
        <begin position="312"/>
        <end position="337"/>
    </location>
</feature>
<dbReference type="InterPro" id="IPR018731">
    <property type="entry name" value="Atg13_N"/>
</dbReference>
<feature type="region of interest" description="Disordered" evidence="2">
    <location>
        <begin position="232"/>
        <end position="254"/>
    </location>
</feature>
<dbReference type="GO" id="GO:0000407">
    <property type="term" value="C:phagophore assembly site"/>
    <property type="evidence" value="ECO:0007669"/>
    <property type="project" value="TreeGrafter"/>
</dbReference>
<keyword evidence="1" id="KW-0072">Autophagy</keyword>
<dbReference type="GO" id="GO:0034497">
    <property type="term" value="P:protein localization to phagophore assembly site"/>
    <property type="evidence" value="ECO:0007669"/>
    <property type="project" value="TreeGrafter"/>
</dbReference>
<dbReference type="InterPro" id="IPR036570">
    <property type="entry name" value="HORMA_dom_sf"/>
</dbReference>
<evidence type="ECO:0000313" key="5">
    <source>
        <dbReference type="Proteomes" id="UP001205105"/>
    </source>
</evidence>
<dbReference type="PANTHER" id="PTHR13430">
    <property type="match status" value="1"/>
</dbReference>
<dbReference type="GO" id="GO:0005829">
    <property type="term" value="C:cytosol"/>
    <property type="evidence" value="ECO:0007669"/>
    <property type="project" value="TreeGrafter"/>
</dbReference>
<dbReference type="GO" id="GO:1990316">
    <property type="term" value="C:Atg1/ULK1 kinase complex"/>
    <property type="evidence" value="ECO:0007669"/>
    <property type="project" value="InterPro"/>
</dbReference>
<evidence type="ECO:0000256" key="2">
    <source>
        <dbReference type="SAM" id="MobiDB-lite"/>
    </source>
</evidence>
<dbReference type="AlphaFoldDB" id="A0AAD5DIA2"/>
<dbReference type="GO" id="GO:0000423">
    <property type="term" value="P:mitophagy"/>
    <property type="evidence" value="ECO:0007669"/>
    <property type="project" value="TreeGrafter"/>
</dbReference>
<dbReference type="Proteomes" id="UP001205105">
    <property type="component" value="Unassembled WGS sequence"/>
</dbReference>
<name>A0AAD5DIA2_9CHLO</name>
<dbReference type="InterPro" id="IPR040182">
    <property type="entry name" value="ATG13"/>
</dbReference>
<reference evidence="4" key="1">
    <citation type="submission" date="2020-11" db="EMBL/GenBank/DDBJ databases">
        <title>Chlorella ohadii genome sequencing and assembly.</title>
        <authorList>
            <person name="Murik O."/>
            <person name="Treves H."/>
            <person name="Kedem I."/>
            <person name="Shotland Y."/>
            <person name="Kaplan A."/>
        </authorList>
    </citation>
    <scope>NUCLEOTIDE SEQUENCE</scope>
    <source>
        <strain evidence="4">1</strain>
    </source>
</reference>
<evidence type="ECO:0000259" key="3">
    <source>
        <dbReference type="Pfam" id="PF10033"/>
    </source>
</evidence>
<dbReference type="EMBL" id="JADXDR010000179">
    <property type="protein sequence ID" value="KAI7836686.1"/>
    <property type="molecule type" value="Genomic_DNA"/>
</dbReference>
<dbReference type="GO" id="GO:0034727">
    <property type="term" value="P:piecemeal microautophagy of the nucleus"/>
    <property type="evidence" value="ECO:0007669"/>
    <property type="project" value="TreeGrafter"/>
</dbReference>
<proteinExistence type="predicted"/>
<sequence length="376" mass="39087">MTSGGPNIERVIAEAYIKAAEVVLDARIVGSSKRGLPQPQKRAWFNLEVPEVEPAATTALERWRREAGLPLVLELARLSPSTVYKRLVITLRSLYTYLRLLPAYRMYRACKRQRGANFTLGYRLHSTLPGRAAGASSARRLQSFRFGGVDTPYGQFRISVDYQPASTVTILEQTTSPPPLPQIIADYLGASGGGEGGAPLRHAIAAAPPMLEYPAASMGGGGDEADVLPFALDEGAPSPIKPRSPAPGAASDAAEQLPISAAPGTAPSARVAGAAAPAPAVDTDAAVGAFVRLIQEAPPLRLHSSGPPTRPGSADFAAGRAGAAAPGTSSGSDSSGATCLSDGRGLTLQAGLRQFSRIKERLRQKGIPVGPCPAEA</sequence>
<feature type="region of interest" description="Disordered" evidence="2">
    <location>
        <begin position="300"/>
        <end position="343"/>
    </location>
</feature>
<dbReference type="Gene3D" id="3.30.900.10">
    <property type="entry name" value="HORMA domain"/>
    <property type="match status" value="2"/>
</dbReference>